<keyword evidence="2" id="KW-1133">Transmembrane helix</keyword>
<feature type="chain" id="PRO_5043321879" evidence="3">
    <location>
        <begin position="20"/>
        <end position="193"/>
    </location>
</feature>
<keyword evidence="2" id="KW-0812">Transmembrane</keyword>
<keyword evidence="3" id="KW-0732">Signal</keyword>
<evidence type="ECO:0000256" key="1">
    <source>
        <dbReference type="SAM" id="MobiDB-lite"/>
    </source>
</evidence>
<sequence length="193" mass="21756">MIYFVALLLWQPIVTTCLANEKHEELLEERIVQELQHESTFPVIESRRRAHTVPKWAWIVLLAFGVIIFIETVILAYCSQKHGGLFTPESSSRSTPRTEPQSKAPSQVYKAPVLQKFPARPAKSFTDSQTTSSHTLVPVVDLPTTGQAKDRPPPNPKLAKFQPWKAKLPTPAPPPKGKTVDRTEQLRNLFAKK</sequence>
<gene>
    <name evidence="4" type="ORF">CTOB1V02_LOCUS10834</name>
</gene>
<feature type="transmembrane region" description="Helical" evidence="2">
    <location>
        <begin position="56"/>
        <end position="78"/>
    </location>
</feature>
<feature type="region of interest" description="Disordered" evidence="1">
    <location>
        <begin position="136"/>
        <end position="183"/>
    </location>
</feature>
<feature type="compositionally biased region" description="Low complexity" evidence="1">
    <location>
        <begin position="87"/>
        <end position="99"/>
    </location>
</feature>
<evidence type="ECO:0000313" key="4">
    <source>
        <dbReference type="EMBL" id="CAD7233009.1"/>
    </source>
</evidence>
<protein>
    <submittedName>
        <fullName evidence="4">Uncharacterized protein</fullName>
    </submittedName>
</protein>
<evidence type="ECO:0000256" key="2">
    <source>
        <dbReference type="SAM" id="Phobius"/>
    </source>
</evidence>
<reference evidence="4" key="1">
    <citation type="submission" date="2020-11" db="EMBL/GenBank/DDBJ databases">
        <authorList>
            <person name="Tran Van P."/>
        </authorList>
    </citation>
    <scope>NUCLEOTIDE SEQUENCE</scope>
</reference>
<accession>A0A7R8WL96</accession>
<dbReference type="EMBL" id="OB665498">
    <property type="protein sequence ID" value="CAD7233009.1"/>
    <property type="molecule type" value="Genomic_DNA"/>
</dbReference>
<name>A0A7R8WL96_9CRUS</name>
<keyword evidence="2" id="KW-0472">Membrane</keyword>
<feature type="region of interest" description="Disordered" evidence="1">
    <location>
        <begin position="86"/>
        <end position="110"/>
    </location>
</feature>
<dbReference type="AlphaFoldDB" id="A0A7R8WL96"/>
<evidence type="ECO:0000256" key="3">
    <source>
        <dbReference type="SAM" id="SignalP"/>
    </source>
</evidence>
<organism evidence="4">
    <name type="scientific">Cyprideis torosa</name>
    <dbReference type="NCBI Taxonomy" id="163714"/>
    <lineage>
        <taxon>Eukaryota</taxon>
        <taxon>Metazoa</taxon>
        <taxon>Ecdysozoa</taxon>
        <taxon>Arthropoda</taxon>
        <taxon>Crustacea</taxon>
        <taxon>Oligostraca</taxon>
        <taxon>Ostracoda</taxon>
        <taxon>Podocopa</taxon>
        <taxon>Podocopida</taxon>
        <taxon>Cytherocopina</taxon>
        <taxon>Cytheroidea</taxon>
        <taxon>Cytherideidae</taxon>
        <taxon>Cyprideis</taxon>
    </lineage>
</organism>
<proteinExistence type="predicted"/>
<feature type="signal peptide" evidence="3">
    <location>
        <begin position="1"/>
        <end position="19"/>
    </location>
</feature>